<name>A0ABN4YPW4_SPOUR</name>
<keyword evidence="4" id="KW-1185">Reference proteome</keyword>
<gene>
    <name evidence="3" type="ORF">SporoS204_00075</name>
</gene>
<dbReference type="InterPro" id="IPR012337">
    <property type="entry name" value="RNaseH-like_sf"/>
</dbReference>
<evidence type="ECO:0000313" key="4">
    <source>
        <dbReference type="Proteomes" id="UP000192486"/>
    </source>
</evidence>
<reference evidence="3 4" key="1">
    <citation type="submission" date="2016-04" db="EMBL/GenBank/DDBJ databases">
        <title>Comparative Genomics and Epigenetics of Sporosarcina ureae.</title>
        <authorList>
            <person name="Oliver A.S."/>
            <person name="Cooper K.K."/>
        </authorList>
    </citation>
    <scope>NUCLEOTIDE SEQUENCE [LARGE SCALE GENOMIC DNA]</scope>
    <source>
        <strain evidence="3 4">S204</strain>
    </source>
</reference>
<organism evidence="3 4">
    <name type="scientific">Sporosarcina ureae</name>
    <dbReference type="NCBI Taxonomy" id="1571"/>
    <lineage>
        <taxon>Bacteria</taxon>
        <taxon>Bacillati</taxon>
        <taxon>Bacillota</taxon>
        <taxon>Bacilli</taxon>
        <taxon>Bacillales</taxon>
        <taxon>Caryophanaceae</taxon>
        <taxon>Sporosarcina</taxon>
    </lineage>
</organism>
<dbReference type="InterPro" id="IPR001584">
    <property type="entry name" value="Integrase_cat-core"/>
</dbReference>
<dbReference type="EMBL" id="CP015108">
    <property type="protein sequence ID" value="ARF12701.1"/>
    <property type="molecule type" value="Genomic_DNA"/>
</dbReference>
<dbReference type="InterPro" id="IPR050900">
    <property type="entry name" value="Transposase_IS3/IS150/IS904"/>
</dbReference>
<evidence type="ECO:0000259" key="2">
    <source>
        <dbReference type="PROSITE" id="PS50994"/>
    </source>
</evidence>
<dbReference type="PANTHER" id="PTHR46889:SF5">
    <property type="entry name" value="INTEGRASE PROTEIN"/>
    <property type="match status" value="1"/>
</dbReference>
<dbReference type="Pfam" id="PF13333">
    <property type="entry name" value="rve_2"/>
    <property type="match status" value="1"/>
</dbReference>
<dbReference type="Pfam" id="PF13276">
    <property type="entry name" value="HTH_21"/>
    <property type="match status" value="1"/>
</dbReference>
<dbReference type="NCBIfam" id="NF033516">
    <property type="entry name" value="transpos_IS3"/>
    <property type="match status" value="1"/>
</dbReference>
<dbReference type="InterPro" id="IPR036397">
    <property type="entry name" value="RNaseH_sf"/>
</dbReference>
<dbReference type="PROSITE" id="PS50994">
    <property type="entry name" value="INTEGRASE"/>
    <property type="match status" value="1"/>
</dbReference>
<dbReference type="PANTHER" id="PTHR46889">
    <property type="entry name" value="TRANSPOSASE INSF FOR INSERTION SEQUENCE IS3B-RELATED"/>
    <property type="match status" value="1"/>
</dbReference>
<evidence type="ECO:0000256" key="1">
    <source>
        <dbReference type="ARBA" id="ARBA00002286"/>
    </source>
</evidence>
<dbReference type="SUPFAM" id="SSF53098">
    <property type="entry name" value="Ribonuclease H-like"/>
    <property type="match status" value="1"/>
</dbReference>
<comment type="function">
    <text evidence="1">Involved in the transposition of the insertion sequence.</text>
</comment>
<proteinExistence type="predicted"/>
<protein>
    <submittedName>
        <fullName evidence="3">Transposase</fullName>
    </submittedName>
</protein>
<dbReference type="InterPro" id="IPR048020">
    <property type="entry name" value="Transpos_IS3"/>
</dbReference>
<feature type="domain" description="Integrase catalytic" evidence="2">
    <location>
        <begin position="123"/>
        <end position="287"/>
    </location>
</feature>
<dbReference type="Proteomes" id="UP000192486">
    <property type="component" value="Chromosome"/>
</dbReference>
<evidence type="ECO:0000313" key="3">
    <source>
        <dbReference type="EMBL" id="ARF12701.1"/>
    </source>
</evidence>
<accession>A0ABN4YPW4</accession>
<sequence length="287" mass="33416">MEKEIVLQIVEKLKKKYTITAILSALGVPRATYYRWRLEGTGKSLSVEEEAIMELCKRTKYRNGHRKIKALLKIEYNIKLNRNTVQSLMQKHNLQCRIKPKRKWKSQGESIIIAPDLLKRNFTASEPNQKWVTDITYIQYGSTTKYLSTIMDLYNNEIVAYKLYDHQQTPLVIDTLKAALAARNYPKGVIVHSDQGSVYTSYAYQAYIKDSDLISSMSRRGNCWDNAVIESFHSSLKSEEFQYVKFNSLRNDDVAERVITYLNYYNEERIQEKLGYLTPVKYGEMAA</sequence>
<dbReference type="Pfam" id="PF00665">
    <property type="entry name" value="rve"/>
    <property type="match status" value="1"/>
</dbReference>
<dbReference type="Gene3D" id="3.30.420.10">
    <property type="entry name" value="Ribonuclease H-like superfamily/Ribonuclease H"/>
    <property type="match status" value="1"/>
</dbReference>
<dbReference type="InterPro" id="IPR025948">
    <property type="entry name" value="HTH-like_dom"/>
</dbReference>